<proteinExistence type="predicted"/>
<dbReference type="PANTHER" id="PTHR43861:SF5">
    <property type="entry name" value="BLL5978 PROTEIN"/>
    <property type="match status" value="1"/>
</dbReference>
<dbReference type="AlphaFoldDB" id="A0A382HP42"/>
<feature type="domain" description="C-methyltransferase" evidence="1">
    <location>
        <begin position="166"/>
        <end position="319"/>
    </location>
</feature>
<dbReference type="Pfam" id="PF13489">
    <property type="entry name" value="Methyltransf_23"/>
    <property type="match status" value="1"/>
</dbReference>
<sequence>KHFSDLAEFLIKDFNLNEESLVIDIGSNDGIFLKPLKENRINILGIDPAKNLSEQANKDGIETITGYFDHSTTEKILKNKDPADLVTAFNVFAHSDDLEGMTNNAFAVLKDDGVFIIEVQYLLDTIKDLTFDNIYHEHLNYWSVTSLYYFFNRLNLKIFKIEHIDTHGGSIRVYICKNKDRPIDASVATFLTKELNFGITNVDTYKAFGTQIKGLKNKIMSKLNLLKDRNKSIIGYGSPAKATTALNYYGISNKHIDYIIEDNKLKHNRLLPGMKIPIRGKEDAVKNPPDYILVLAWNFFEDIKTNNKELVDAGCKFITLNDLSS</sequence>
<evidence type="ECO:0000313" key="2">
    <source>
        <dbReference type="EMBL" id="SVB89134.1"/>
    </source>
</evidence>
<reference evidence="2" key="1">
    <citation type="submission" date="2018-05" db="EMBL/GenBank/DDBJ databases">
        <authorList>
            <person name="Lanie J.A."/>
            <person name="Ng W.-L."/>
            <person name="Kazmierczak K.M."/>
            <person name="Andrzejewski T.M."/>
            <person name="Davidsen T.M."/>
            <person name="Wayne K.J."/>
            <person name="Tettelin H."/>
            <person name="Glass J.I."/>
            <person name="Rusch D."/>
            <person name="Podicherti R."/>
            <person name="Tsui H.-C.T."/>
            <person name="Winkler M.E."/>
        </authorList>
    </citation>
    <scope>NUCLEOTIDE SEQUENCE</scope>
</reference>
<dbReference type="InterPro" id="IPR029063">
    <property type="entry name" value="SAM-dependent_MTases_sf"/>
</dbReference>
<protein>
    <recommendedName>
        <fullName evidence="1">C-methyltransferase domain-containing protein</fullName>
    </recommendedName>
</protein>
<organism evidence="2">
    <name type="scientific">marine metagenome</name>
    <dbReference type="NCBI Taxonomy" id="408172"/>
    <lineage>
        <taxon>unclassified sequences</taxon>
        <taxon>metagenomes</taxon>
        <taxon>ecological metagenomes</taxon>
    </lineage>
</organism>
<dbReference type="SUPFAM" id="SSF53335">
    <property type="entry name" value="S-adenosyl-L-methionine-dependent methyltransferases"/>
    <property type="match status" value="1"/>
</dbReference>
<name>A0A382HP42_9ZZZZ</name>
<accession>A0A382HP42</accession>
<dbReference type="PANTHER" id="PTHR43861">
    <property type="entry name" value="TRANS-ACONITATE 2-METHYLTRANSFERASE-RELATED"/>
    <property type="match status" value="1"/>
</dbReference>
<gene>
    <name evidence="2" type="ORF">METZ01_LOCUS241988</name>
</gene>
<evidence type="ECO:0000259" key="1">
    <source>
        <dbReference type="Pfam" id="PF08484"/>
    </source>
</evidence>
<dbReference type="InterPro" id="IPR013691">
    <property type="entry name" value="MeTrfase_14"/>
</dbReference>
<dbReference type="EMBL" id="UINC01062475">
    <property type="protein sequence ID" value="SVB89134.1"/>
    <property type="molecule type" value="Genomic_DNA"/>
</dbReference>
<dbReference type="CDD" id="cd02440">
    <property type="entry name" value="AdoMet_MTases"/>
    <property type="match status" value="1"/>
</dbReference>
<dbReference type="Gene3D" id="3.40.50.150">
    <property type="entry name" value="Vaccinia Virus protein VP39"/>
    <property type="match status" value="1"/>
</dbReference>
<dbReference type="Pfam" id="PF08484">
    <property type="entry name" value="Methyltransf_14"/>
    <property type="match status" value="1"/>
</dbReference>
<dbReference type="Gene3D" id="3.40.50.720">
    <property type="entry name" value="NAD(P)-binding Rossmann-like Domain"/>
    <property type="match status" value="1"/>
</dbReference>
<feature type="non-terminal residue" evidence="2">
    <location>
        <position position="1"/>
    </location>
</feature>